<accession>A0A8C6WVA2</accession>
<comment type="similarity">
    <text evidence="1">Belongs to the arylamine N-acetyltransferase family.</text>
</comment>
<dbReference type="InterPro" id="IPR001447">
    <property type="entry name" value="Arylamine_N-AcTrfase"/>
</dbReference>
<keyword evidence="3" id="KW-0808">Transferase</keyword>
<dbReference type="Gene3D" id="3.30.2140.10">
    <property type="entry name" value="Arylamine N-acetyltransferase"/>
    <property type="match status" value="1"/>
</dbReference>
<evidence type="ECO:0000256" key="1">
    <source>
        <dbReference type="ARBA" id="ARBA00006547"/>
    </source>
</evidence>
<reference evidence="4" key="2">
    <citation type="submission" date="2025-09" db="UniProtKB">
        <authorList>
            <consortium name="Ensembl"/>
        </authorList>
    </citation>
    <scope>IDENTIFICATION</scope>
</reference>
<sequence length="263" mass="29973">MDVQAYLSRYGCEVPAEPSLDELRSLHVKHLMSVPFEDLTSHSGGRVVLDLSTVYDKIVNQRQGGSCFENNIFITGCYDPPCSHMVLMVMLDGKRWLCDVGYGVPGFFLPMSLETDDLQLQGHRVYRIRLGNGMSFLECQKERNNGLDGDWTIIYKFTLEPRLLDDFTDMCHFHQALVTPCYSTISPGGRINYVGHKLTITIFPTEETKGGLHVETRELQDEEIPEMLEEKFGLKLKCPLVPKDEPGTQYLLLIQKNVYEKKS</sequence>
<evidence type="ECO:0000313" key="5">
    <source>
        <dbReference type="Proteomes" id="UP000694523"/>
    </source>
</evidence>
<dbReference type="Gene3D" id="3.30.2140.20">
    <property type="match status" value="1"/>
</dbReference>
<dbReference type="SUPFAM" id="SSF54001">
    <property type="entry name" value="Cysteine proteinases"/>
    <property type="match status" value="1"/>
</dbReference>
<dbReference type="InterPro" id="IPR053710">
    <property type="entry name" value="Arylamine_NAT_domain_sf"/>
</dbReference>
<evidence type="ECO:0000313" key="4">
    <source>
        <dbReference type="Ensembl" id="ENSNMLP00000034192.1"/>
    </source>
</evidence>
<dbReference type="EC" id="2.3.1.5" evidence="2"/>
<dbReference type="PANTHER" id="PTHR11786:SF3">
    <property type="entry name" value="ARYLAMINE N-ACETYLTRANSFERASE"/>
    <property type="match status" value="1"/>
</dbReference>
<dbReference type="Proteomes" id="UP000694523">
    <property type="component" value="Unplaced"/>
</dbReference>
<name>A0A8C6WVA2_9GOBI</name>
<evidence type="ECO:0000256" key="3">
    <source>
        <dbReference type="ARBA" id="ARBA00023315"/>
    </source>
</evidence>
<organism evidence="4 5">
    <name type="scientific">Neogobius melanostomus</name>
    <name type="common">round goby</name>
    <dbReference type="NCBI Taxonomy" id="47308"/>
    <lineage>
        <taxon>Eukaryota</taxon>
        <taxon>Metazoa</taxon>
        <taxon>Chordata</taxon>
        <taxon>Craniata</taxon>
        <taxon>Vertebrata</taxon>
        <taxon>Euteleostomi</taxon>
        <taxon>Actinopterygii</taxon>
        <taxon>Neopterygii</taxon>
        <taxon>Teleostei</taxon>
        <taxon>Neoteleostei</taxon>
        <taxon>Acanthomorphata</taxon>
        <taxon>Gobiaria</taxon>
        <taxon>Gobiiformes</taxon>
        <taxon>Gobioidei</taxon>
        <taxon>Gobiidae</taxon>
        <taxon>Benthophilinae</taxon>
        <taxon>Neogobiini</taxon>
        <taxon>Neogobius</taxon>
    </lineage>
</organism>
<dbReference type="PANTHER" id="PTHR11786">
    <property type="entry name" value="N-HYDROXYARYLAMINE O-ACETYLTRANSFERASE"/>
    <property type="match status" value="1"/>
</dbReference>
<keyword evidence="5" id="KW-1185">Reference proteome</keyword>
<protein>
    <recommendedName>
        <fullName evidence="2">arylamine N-acetyltransferase</fullName>
        <ecNumber evidence="2">2.3.1.5</ecNumber>
    </recommendedName>
</protein>
<dbReference type="InterPro" id="IPR038765">
    <property type="entry name" value="Papain-like_cys_pep_sf"/>
</dbReference>
<proteinExistence type="inferred from homology"/>
<keyword evidence="3" id="KW-0012">Acyltransferase</keyword>
<dbReference type="AlphaFoldDB" id="A0A8C6WVA2"/>
<dbReference type="Pfam" id="PF00797">
    <property type="entry name" value="Acetyltransf_2"/>
    <property type="match status" value="2"/>
</dbReference>
<evidence type="ECO:0000256" key="2">
    <source>
        <dbReference type="ARBA" id="ARBA00012701"/>
    </source>
</evidence>
<reference evidence="4" key="1">
    <citation type="submission" date="2025-08" db="UniProtKB">
        <authorList>
            <consortium name="Ensembl"/>
        </authorList>
    </citation>
    <scope>IDENTIFICATION</scope>
</reference>
<dbReference type="Ensembl" id="ENSNMLT00000038081.1">
    <property type="protein sequence ID" value="ENSNMLP00000034192.1"/>
    <property type="gene ID" value="ENSNMLG00000021304.1"/>
</dbReference>
<dbReference type="GO" id="GO:0004060">
    <property type="term" value="F:arylamine N-acetyltransferase activity"/>
    <property type="evidence" value="ECO:0007669"/>
    <property type="project" value="UniProtKB-EC"/>
</dbReference>